<reference evidence="1 2" key="1">
    <citation type="submission" date="2018-05" db="EMBL/GenBank/DDBJ databases">
        <title>Genomic Encyclopedia of Type Strains, Phase IV (KMG-IV): sequencing the most valuable type-strain genomes for metagenomic binning, comparative biology and taxonomic classification.</title>
        <authorList>
            <person name="Goeker M."/>
        </authorList>
    </citation>
    <scope>NUCLEOTIDE SEQUENCE [LARGE SCALE GENOMIC DNA]</scope>
    <source>
        <strain evidence="1 2">DSM 16791</strain>
    </source>
</reference>
<gene>
    <name evidence="1" type="ORF">DFR52_102821</name>
</gene>
<dbReference type="OrthoDB" id="7907231at2"/>
<dbReference type="Proteomes" id="UP000246352">
    <property type="component" value="Unassembled WGS sequence"/>
</dbReference>
<comment type="caution">
    <text evidence="1">The sequence shown here is derived from an EMBL/GenBank/DDBJ whole genome shotgun (WGS) entry which is preliminary data.</text>
</comment>
<keyword evidence="2" id="KW-1185">Reference proteome</keyword>
<evidence type="ECO:0000313" key="1">
    <source>
        <dbReference type="EMBL" id="PWW02153.1"/>
    </source>
</evidence>
<proteinExistence type="predicted"/>
<evidence type="ECO:0000313" key="2">
    <source>
        <dbReference type="Proteomes" id="UP000246352"/>
    </source>
</evidence>
<protein>
    <submittedName>
        <fullName evidence="1">Uncharacterized protein VcgC/VcgE DUF2780</fullName>
    </submittedName>
</protein>
<name>A0A317PNL1_9HYPH</name>
<dbReference type="EMBL" id="QGTR01000002">
    <property type="protein sequence ID" value="PWW02153.1"/>
    <property type="molecule type" value="Genomic_DNA"/>
</dbReference>
<dbReference type="RefSeq" id="WP_110031864.1">
    <property type="nucleotide sequence ID" value="NZ_QGTR01000002.1"/>
</dbReference>
<dbReference type="AlphaFoldDB" id="A0A317PNL1"/>
<organism evidence="1 2">
    <name type="scientific">Hoeflea marina</name>
    <dbReference type="NCBI Taxonomy" id="274592"/>
    <lineage>
        <taxon>Bacteria</taxon>
        <taxon>Pseudomonadati</taxon>
        <taxon>Pseudomonadota</taxon>
        <taxon>Alphaproteobacteria</taxon>
        <taxon>Hyphomicrobiales</taxon>
        <taxon>Rhizobiaceae</taxon>
        <taxon>Hoeflea</taxon>
    </lineage>
</organism>
<sequence>MDDLIQRISTNVGIDPATATKAVGMILAFLLQEGPKDKVHEMMKAIPGSDAMVSAQGDTGGGMLGNLMGNGIMGLGSKLMSLGLGMGEISGVAKETMAYARENGQGDAVDDVVASIPGLSQFV</sequence>
<accession>A0A317PNL1</accession>